<protein>
    <submittedName>
        <fullName evidence="1">Uncharacterized protein</fullName>
    </submittedName>
</protein>
<sequence length="217" mass="23394">MPTYTVETTYRVPVYRQRTYHAATPAEACRQAIEDDDWSNDKLDYEAAGETYVTGIWIGADAAYSGEAVPVPSHFDETIQRKAAHFEVLFGLLKIVIADEVAQRRTDAYWLARASAAVAKAEAILAGARDPDEPVTAPRPRHVLAQLQEDRVRDQIGAIIETDPEFAGVTADAVPDADIHSACVSVAANIDLSEEVGAAEFRAALAALRAAKQADGG</sequence>
<proteinExistence type="predicted"/>
<evidence type="ECO:0000313" key="2">
    <source>
        <dbReference type="Proteomes" id="UP000190092"/>
    </source>
</evidence>
<dbReference type="AlphaFoldDB" id="A0A1T4M036"/>
<evidence type="ECO:0000313" key="1">
    <source>
        <dbReference type="EMBL" id="SJZ60128.1"/>
    </source>
</evidence>
<dbReference type="RefSeq" id="WP_085933385.1">
    <property type="nucleotide sequence ID" value="NZ_FUWJ01000001.1"/>
</dbReference>
<organism evidence="1 2">
    <name type="scientific">Enhydrobacter aerosaccus</name>
    <dbReference type="NCBI Taxonomy" id="225324"/>
    <lineage>
        <taxon>Bacteria</taxon>
        <taxon>Pseudomonadati</taxon>
        <taxon>Pseudomonadota</taxon>
        <taxon>Alphaproteobacteria</taxon>
        <taxon>Hyphomicrobiales</taxon>
        <taxon>Enhydrobacter</taxon>
    </lineage>
</organism>
<gene>
    <name evidence="1" type="ORF">SAMN02745126_01797</name>
</gene>
<dbReference type="Proteomes" id="UP000190092">
    <property type="component" value="Unassembled WGS sequence"/>
</dbReference>
<reference evidence="2" key="1">
    <citation type="submission" date="2017-02" db="EMBL/GenBank/DDBJ databases">
        <authorList>
            <person name="Varghese N."/>
            <person name="Submissions S."/>
        </authorList>
    </citation>
    <scope>NUCLEOTIDE SEQUENCE [LARGE SCALE GENOMIC DNA]</scope>
    <source>
        <strain evidence="2">ATCC 27094</strain>
    </source>
</reference>
<dbReference type="STRING" id="225324.SAMN02745126_01797"/>
<dbReference type="OrthoDB" id="7375416at2"/>
<dbReference type="EMBL" id="FUWJ01000001">
    <property type="protein sequence ID" value="SJZ60128.1"/>
    <property type="molecule type" value="Genomic_DNA"/>
</dbReference>
<name>A0A1T4M036_9HYPH</name>
<keyword evidence="2" id="KW-1185">Reference proteome</keyword>
<accession>A0A1T4M036</accession>